<dbReference type="AlphaFoldDB" id="A0A1Y2GYS4"/>
<dbReference type="GeneID" id="33570346"/>
<protein>
    <submittedName>
        <fullName evidence="1">Uncharacterized protein</fullName>
    </submittedName>
</protein>
<reference evidence="1 2" key="1">
    <citation type="submission" date="2016-07" db="EMBL/GenBank/DDBJ databases">
        <title>Pervasive Adenine N6-methylation of Active Genes in Fungi.</title>
        <authorList>
            <consortium name="DOE Joint Genome Institute"/>
            <person name="Mondo S.J."/>
            <person name="Dannebaum R.O."/>
            <person name="Kuo R.C."/>
            <person name="Labutti K."/>
            <person name="Haridas S."/>
            <person name="Kuo A."/>
            <person name="Salamov A."/>
            <person name="Ahrendt S.R."/>
            <person name="Lipzen A."/>
            <person name="Sullivan W."/>
            <person name="Andreopoulos W.B."/>
            <person name="Clum A."/>
            <person name="Lindquist E."/>
            <person name="Daum C."/>
            <person name="Ramamoorthy G.K."/>
            <person name="Gryganskyi A."/>
            <person name="Culley D."/>
            <person name="Magnuson J.K."/>
            <person name="James T.Y."/>
            <person name="O'Malley M.A."/>
            <person name="Stajich J.E."/>
            <person name="Spatafora J.W."/>
            <person name="Visel A."/>
            <person name="Grigoriev I.V."/>
        </authorList>
    </citation>
    <scope>NUCLEOTIDE SEQUENCE [LARGE SCALE GENOMIC DNA]</scope>
    <source>
        <strain evidence="1 2">NRRL 3116</strain>
    </source>
</reference>
<keyword evidence="2" id="KW-1185">Reference proteome</keyword>
<comment type="caution">
    <text evidence="1">The sequence shown here is derived from an EMBL/GenBank/DDBJ whole genome shotgun (WGS) entry which is preliminary data.</text>
</comment>
<accession>A0A1Y2GYS4</accession>
<dbReference type="Proteomes" id="UP000193648">
    <property type="component" value="Unassembled WGS sequence"/>
</dbReference>
<evidence type="ECO:0000313" key="2">
    <source>
        <dbReference type="Proteomes" id="UP000193648"/>
    </source>
</evidence>
<name>A0A1Y2GYS4_9FUNG</name>
<dbReference type="InParanoid" id="A0A1Y2GYS4"/>
<gene>
    <name evidence="1" type="ORF">BCR41DRAFT_392779</name>
</gene>
<sequence length="191" mass="21605">MDFYATTVIGGAATMLPRLINGDTKKERNVEDARMELQMQGERILALAPWVDDDSFKLLLTLIQRRNRIVKDIDKKEMVNPPGLTRMSWPLVSRLSLPIPAALSANSLRPLTSRLSLMIPRGLSANSRVSLAIMSPRTPSTMENVVLQPRRPTTTQFARHRRLGATLKERRRKIVVLDRHFKEPEGSQDGL</sequence>
<dbReference type="EMBL" id="MCFF01000004">
    <property type="protein sequence ID" value="ORZ27449.1"/>
    <property type="molecule type" value="Genomic_DNA"/>
</dbReference>
<proteinExistence type="predicted"/>
<evidence type="ECO:0000313" key="1">
    <source>
        <dbReference type="EMBL" id="ORZ27449.1"/>
    </source>
</evidence>
<dbReference type="RefSeq" id="XP_021885176.1">
    <property type="nucleotide sequence ID" value="XM_022028503.1"/>
</dbReference>
<organism evidence="1 2">
    <name type="scientific">Lobosporangium transversale</name>
    <dbReference type="NCBI Taxonomy" id="64571"/>
    <lineage>
        <taxon>Eukaryota</taxon>
        <taxon>Fungi</taxon>
        <taxon>Fungi incertae sedis</taxon>
        <taxon>Mucoromycota</taxon>
        <taxon>Mortierellomycotina</taxon>
        <taxon>Mortierellomycetes</taxon>
        <taxon>Mortierellales</taxon>
        <taxon>Mortierellaceae</taxon>
        <taxon>Lobosporangium</taxon>
    </lineage>
</organism>